<keyword evidence="2" id="KW-0808">Transferase</keyword>
<dbReference type="GO" id="GO:0005737">
    <property type="term" value="C:cytoplasm"/>
    <property type="evidence" value="ECO:0007669"/>
    <property type="project" value="TreeGrafter"/>
</dbReference>
<dbReference type="KEGG" id="ypac:CEW88_19340"/>
<geneLocation type="plasmid" evidence="6 7">
    <name>unnamed1</name>
</geneLocation>
<dbReference type="InterPro" id="IPR006003">
    <property type="entry name" value="FGGY_RbtK-like"/>
</dbReference>
<evidence type="ECO:0000256" key="2">
    <source>
        <dbReference type="ARBA" id="ARBA00022679"/>
    </source>
</evidence>
<organism evidence="6 7">
    <name type="scientific">Alloyangia pacifica</name>
    <dbReference type="NCBI Taxonomy" id="311180"/>
    <lineage>
        <taxon>Bacteria</taxon>
        <taxon>Pseudomonadati</taxon>
        <taxon>Pseudomonadota</taxon>
        <taxon>Alphaproteobacteria</taxon>
        <taxon>Rhodobacterales</taxon>
        <taxon>Roseobacteraceae</taxon>
        <taxon>Alloyangia</taxon>
    </lineage>
</organism>
<name>A0A2U8HK50_9RHOB</name>
<dbReference type="InterPro" id="IPR018484">
    <property type="entry name" value="FGGY_N"/>
</dbReference>
<protein>
    <submittedName>
        <fullName evidence="6">Ribulokinase</fullName>
    </submittedName>
</protein>
<proteinExistence type="inferred from homology"/>
<dbReference type="PANTHER" id="PTHR43435:SF4">
    <property type="entry name" value="FGGY CARBOHYDRATE KINASE DOMAIN-CONTAINING PROTEIN"/>
    <property type="match status" value="1"/>
</dbReference>
<feature type="domain" description="Carbohydrate kinase FGGY N-terminal" evidence="4">
    <location>
        <begin position="3"/>
        <end position="264"/>
    </location>
</feature>
<dbReference type="NCBIfam" id="TIGR01315">
    <property type="entry name" value="5C_CHO_kinase"/>
    <property type="match status" value="1"/>
</dbReference>
<evidence type="ECO:0000256" key="1">
    <source>
        <dbReference type="ARBA" id="ARBA00009156"/>
    </source>
</evidence>
<dbReference type="Gene3D" id="3.30.420.40">
    <property type="match status" value="1"/>
</dbReference>
<dbReference type="InterPro" id="IPR043129">
    <property type="entry name" value="ATPase_NBD"/>
</dbReference>
<dbReference type="InterPro" id="IPR018485">
    <property type="entry name" value="FGGY_C"/>
</dbReference>
<dbReference type="GO" id="GO:0019321">
    <property type="term" value="P:pentose metabolic process"/>
    <property type="evidence" value="ECO:0007669"/>
    <property type="project" value="TreeGrafter"/>
</dbReference>
<accession>A0A2U8HK50</accession>
<evidence type="ECO:0000313" key="6">
    <source>
        <dbReference type="EMBL" id="AWI85930.1"/>
    </source>
</evidence>
<dbReference type="InterPro" id="IPR000577">
    <property type="entry name" value="Carb_kinase_FGGY"/>
</dbReference>
<dbReference type="Proteomes" id="UP000244915">
    <property type="component" value="Plasmid unnamed1"/>
</dbReference>
<keyword evidence="3 6" id="KW-0418">Kinase</keyword>
<dbReference type="Gene3D" id="1.20.58.2240">
    <property type="match status" value="1"/>
</dbReference>
<dbReference type="Pfam" id="PF02782">
    <property type="entry name" value="FGGY_C"/>
    <property type="match status" value="1"/>
</dbReference>
<keyword evidence="6" id="KW-0614">Plasmid</keyword>
<evidence type="ECO:0000313" key="7">
    <source>
        <dbReference type="Proteomes" id="UP000244915"/>
    </source>
</evidence>
<comment type="similarity">
    <text evidence="1">Belongs to the FGGY kinase family.</text>
</comment>
<dbReference type="AlphaFoldDB" id="A0A2U8HK50"/>
<evidence type="ECO:0000259" key="4">
    <source>
        <dbReference type="Pfam" id="PF00370"/>
    </source>
</evidence>
<gene>
    <name evidence="6" type="ORF">CEW88_19340</name>
</gene>
<dbReference type="OrthoDB" id="9805576at2"/>
<dbReference type="CDD" id="cd07782">
    <property type="entry name" value="ASKHA_NBD_FGGY_D-RBK"/>
    <property type="match status" value="1"/>
</dbReference>
<dbReference type="RefSeq" id="WP_108970032.1">
    <property type="nucleotide sequence ID" value="NZ_CP022191.1"/>
</dbReference>
<dbReference type="GO" id="GO:0019150">
    <property type="term" value="F:D-ribulokinase activity"/>
    <property type="evidence" value="ECO:0007669"/>
    <property type="project" value="TreeGrafter"/>
</dbReference>
<dbReference type="Pfam" id="PF00370">
    <property type="entry name" value="FGGY_N"/>
    <property type="match status" value="1"/>
</dbReference>
<dbReference type="PANTHER" id="PTHR43435">
    <property type="entry name" value="RIBULOKINASE"/>
    <property type="match status" value="1"/>
</dbReference>
<reference evidence="6 7" key="1">
    <citation type="submission" date="2017-06" db="EMBL/GenBank/DDBJ databases">
        <title>Yangia sp. YSBP01 complete genome sequence.</title>
        <authorList>
            <person name="Woo J.-H."/>
            <person name="Kim H.-S."/>
        </authorList>
    </citation>
    <scope>NUCLEOTIDE SEQUENCE [LARGE SCALE GENOMIC DNA]</scope>
    <source>
        <strain evidence="6 7">YSBP01</strain>
        <plasmid evidence="6 7">unnamed1</plasmid>
    </source>
</reference>
<dbReference type="EMBL" id="CP022191">
    <property type="protein sequence ID" value="AWI85930.1"/>
    <property type="molecule type" value="Genomic_DNA"/>
</dbReference>
<evidence type="ECO:0000259" key="5">
    <source>
        <dbReference type="Pfam" id="PF02782"/>
    </source>
</evidence>
<sequence>MTFIGIDVGTGSARAGVFDERGTLLAASGREITMWRPRPGWAQQSSADIWESICAAVREAVAASGVRPEEVAGLGFDATCSLVLADAADRPVSIGPEGAAGQDVIVWMDHRALSDAEEINAIGGAPLRHVGEVISPEMQMPKLRWLQREMPHRFARAAHLWDLPDWLVWRACGSRARSLCSLVCKWTYLGHLGLEGEGWDDDFLSTIGLDALTGPEGHARIGTEIATPGTRLGGLTALAAAELGLPEGIAVGASLIDAYAGALGTLGAGAAQSLAMIAGTSTCHIAVTAEPAYVPGVWGPYFGALLPGLWVNEGGQSAAGALIDALLARHGAYPSLRAEALAAGRHPATLLDARLSEMAEDTATLTRSRHVQPDAHGNRSPLAAPWRRGGIDGITLDTGRDDLALDYLATLQALAYGTRHILEEVRAAGAAIDSIVVSGGLAKNALYLRETADACGVPVIVPEAREPVLLGSAMLGAVAAGAQRSLAEAMRAMAPAVEEIAPRGGAIAAYHDAKYRVFRRMQADHAAYREIMAAG</sequence>
<dbReference type="PIRSF" id="PIRSF000538">
    <property type="entry name" value="GlpK"/>
    <property type="match status" value="1"/>
</dbReference>
<evidence type="ECO:0000256" key="3">
    <source>
        <dbReference type="ARBA" id="ARBA00022777"/>
    </source>
</evidence>
<feature type="domain" description="Carbohydrate kinase FGGY C-terminal" evidence="5">
    <location>
        <begin position="274"/>
        <end position="480"/>
    </location>
</feature>
<dbReference type="SUPFAM" id="SSF53067">
    <property type="entry name" value="Actin-like ATPase domain"/>
    <property type="match status" value="2"/>
</dbReference>